<gene>
    <name evidence="1" type="ORF">GH714_019076</name>
</gene>
<keyword evidence="2" id="KW-1185">Reference proteome</keyword>
<dbReference type="Proteomes" id="UP000467840">
    <property type="component" value="Chromosome 13"/>
</dbReference>
<reference evidence="1 2" key="1">
    <citation type="journal article" date="2020" name="Mol. Plant">
        <title>The Chromosome-Based Rubber Tree Genome Provides New Insights into Spurge Genome Evolution and Rubber Biosynthesis.</title>
        <authorList>
            <person name="Liu J."/>
            <person name="Shi C."/>
            <person name="Shi C.C."/>
            <person name="Li W."/>
            <person name="Zhang Q.J."/>
            <person name="Zhang Y."/>
            <person name="Li K."/>
            <person name="Lu H.F."/>
            <person name="Shi C."/>
            <person name="Zhu S.T."/>
            <person name="Xiao Z.Y."/>
            <person name="Nan H."/>
            <person name="Yue Y."/>
            <person name="Zhu X.G."/>
            <person name="Wu Y."/>
            <person name="Hong X.N."/>
            <person name="Fan G.Y."/>
            <person name="Tong Y."/>
            <person name="Zhang D."/>
            <person name="Mao C.L."/>
            <person name="Liu Y.L."/>
            <person name="Hao S.J."/>
            <person name="Liu W.Q."/>
            <person name="Lv M.Q."/>
            <person name="Zhang H.B."/>
            <person name="Liu Y."/>
            <person name="Hu-Tang G.R."/>
            <person name="Wang J.P."/>
            <person name="Wang J.H."/>
            <person name="Sun Y.H."/>
            <person name="Ni S.B."/>
            <person name="Chen W.B."/>
            <person name="Zhang X.C."/>
            <person name="Jiao Y.N."/>
            <person name="Eichler E.E."/>
            <person name="Li G.H."/>
            <person name="Liu X."/>
            <person name="Gao L.Z."/>
        </authorList>
    </citation>
    <scope>NUCLEOTIDE SEQUENCE [LARGE SCALE GENOMIC DNA]</scope>
    <source>
        <strain evidence="2">cv. GT1</strain>
        <tissue evidence="1">Leaf</tissue>
    </source>
</reference>
<sequence length="100" mass="11478">MRVVKGEQIAVRFSLAPRVTILTLLRTTRLSPSTATIRRKGGTLVPVILEEQHMSSPKHQSMGSASFQHDIEEEEMKKWDIALTEEIRVRVSNRILKKRK</sequence>
<comment type="caution">
    <text evidence="1">The sequence shown here is derived from an EMBL/GenBank/DDBJ whole genome shotgun (WGS) entry which is preliminary data.</text>
</comment>
<protein>
    <submittedName>
        <fullName evidence="1">Uncharacterized protein</fullName>
    </submittedName>
</protein>
<evidence type="ECO:0000313" key="1">
    <source>
        <dbReference type="EMBL" id="KAF2292319.1"/>
    </source>
</evidence>
<organism evidence="1 2">
    <name type="scientific">Hevea brasiliensis</name>
    <name type="common">Para rubber tree</name>
    <name type="synonym">Siphonia brasiliensis</name>
    <dbReference type="NCBI Taxonomy" id="3981"/>
    <lineage>
        <taxon>Eukaryota</taxon>
        <taxon>Viridiplantae</taxon>
        <taxon>Streptophyta</taxon>
        <taxon>Embryophyta</taxon>
        <taxon>Tracheophyta</taxon>
        <taxon>Spermatophyta</taxon>
        <taxon>Magnoliopsida</taxon>
        <taxon>eudicotyledons</taxon>
        <taxon>Gunneridae</taxon>
        <taxon>Pentapetalae</taxon>
        <taxon>rosids</taxon>
        <taxon>fabids</taxon>
        <taxon>Malpighiales</taxon>
        <taxon>Euphorbiaceae</taxon>
        <taxon>Crotonoideae</taxon>
        <taxon>Micrandreae</taxon>
        <taxon>Hevea</taxon>
    </lineage>
</organism>
<accession>A0A6A6KXZ0</accession>
<evidence type="ECO:0000313" key="2">
    <source>
        <dbReference type="Proteomes" id="UP000467840"/>
    </source>
</evidence>
<dbReference type="EMBL" id="JAAGAX010000014">
    <property type="protein sequence ID" value="KAF2292319.1"/>
    <property type="molecule type" value="Genomic_DNA"/>
</dbReference>
<proteinExistence type="predicted"/>
<dbReference type="AlphaFoldDB" id="A0A6A6KXZ0"/>
<name>A0A6A6KXZ0_HEVBR</name>